<dbReference type="EMBL" id="ML210227">
    <property type="protein sequence ID" value="TFK23032.1"/>
    <property type="molecule type" value="Genomic_DNA"/>
</dbReference>
<feature type="region of interest" description="Disordered" evidence="1">
    <location>
        <begin position="90"/>
        <end position="283"/>
    </location>
</feature>
<feature type="compositionally biased region" description="Polar residues" evidence="1">
    <location>
        <begin position="10"/>
        <end position="23"/>
    </location>
</feature>
<accession>A0A5C3KRD7</accession>
<sequence length="618" mass="70240">MPLPRRQRFDATSTSTGVPVGQGLTSTTELLALREEKERLRLELVHKDRELARLSAETQRAELLSERWTQDNNRFRDDLDRLRTDFQEQRQLNTELRQENSELRKDSAELRRQNAEFRTSQAALLSHRDQRLENMAAKQEMSQPKERSPSIELVEGPPALGLKAKQDQSSIGDSTCSSIKSHKRTLDKGNPPPSKIRRLLEPRLPLHSSSSQSISLMASDGGDYTHKHPSSMRQASLSSLEDSSPNPDSQHSTVKAASPNETPKKEDEQLSASTSQSRSLTIRQNVKMKDAAFSLTPEMMEHYLQGTPTLTIDPQPSGVYVPRKFLRLAYGGSDQHFLQYIQPDRNPSGRTLRNMVLPMLDMNPAMPLRPGEPGLMFASRHEILSNEPWSLFCHHLSSKKAVWRYLGEYESVLVGKMTATQFKAQRGEVQHRWAKLLVEQVSHDVYTRMRARIALRKAGFIPSGDGVKDEELVTEEAEAISGKRSRRPVNAYDIIQAFSRGDEGIDIIRMKCVKYDHVFMNDIECKFANYDQMLEEDKRKKYRPVKRMKSRGLMLGRRRIPWPKENVHSGSDSDPSSEPASVVPKLMRSRRSLQGPRPIMETSDCDSLSESTSSENIP</sequence>
<feature type="region of interest" description="Disordered" evidence="1">
    <location>
        <begin position="1"/>
        <end position="23"/>
    </location>
</feature>
<dbReference type="Pfam" id="PF20411">
    <property type="entry name" value="DUF6697"/>
    <property type="match status" value="1"/>
</dbReference>
<dbReference type="OrthoDB" id="3265858at2759"/>
<protein>
    <recommendedName>
        <fullName evidence="2">DUF6697 domain-containing protein</fullName>
    </recommendedName>
</protein>
<feature type="compositionally biased region" description="Polar residues" evidence="1">
    <location>
        <begin position="568"/>
        <end position="579"/>
    </location>
</feature>
<dbReference type="InterPro" id="IPR046520">
    <property type="entry name" value="DUF6697"/>
</dbReference>
<dbReference type="STRING" id="230819.A0A5C3KRD7"/>
<gene>
    <name evidence="3" type="ORF">FA15DRAFT_493930</name>
</gene>
<feature type="region of interest" description="Disordered" evidence="1">
    <location>
        <begin position="558"/>
        <end position="618"/>
    </location>
</feature>
<feature type="compositionally biased region" description="Low complexity" evidence="1">
    <location>
        <begin position="601"/>
        <end position="618"/>
    </location>
</feature>
<keyword evidence="4" id="KW-1185">Reference proteome</keyword>
<feature type="compositionally biased region" description="Basic and acidic residues" evidence="1">
    <location>
        <begin position="96"/>
        <end position="115"/>
    </location>
</feature>
<feature type="compositionally biased region" description="Polar residues" evidence="1">
    <location>
        <begin position="270"/>
        <end position="283"/>
    </location>
</feature>
<dbReference type="AlphaFoldDB" id="A0A5C3KRD7"/>
<feature type="compositionally biased region" description="Low complexity" evidence="1">
    <location>
        <begin position="208"/>
        <end position="219"/>
    </location>
</feature>
<reference evidence="3 4" key="1">
    <citation type="journal article" date="2019" name="Nat. Ecol. Evol.">
        <title>Megaphylogeny resolves global patterns of mushroom evolution.</title>
        <authorList>
            <person name="Varga T."/>
            <person name="Krizsan K."/>
            <person name="Foldi C."/>
            <person name="Dima B."/>
            <person name="Sanchez-Garcia M."/>
            <person name="Sanchez-Ramirez S."/>
            <person name="Szollosi G.J."/>
            <person name="Szarkandi J.G."/>
            <person name="Papp V."/>
            <person name="Albert L."/>
            <person name="Andreopoulos W."/>
            <person name="Angelini C."/>
            <person name="Antonin V."/>
            <person name="Barry K.W."/>
            <person name="Bougher N.L."/>
            <person name="Buchanan P."/>
            <person name="Buyck B."/>
            <person name="Bense V."/>
            <person name="Catcheside P."/>
            <person name="Chovatia M."/>
            <person name="Cooper J."/>
            <person name="Damon W."/>
            <person name="Desjardin D."/>
            <person name="Finy P."/>
            <person name="Geml J."/>
            <person name="Haridas S."/>
            <person name="Hughes K."/>
            <person name="Justo A."/>
            <person name="Karasinski D."/>
            <person name="Kautmanova I."/>
            <person name="Kiss B."/>
            <person name="Kocsube S."/>
            <person name="Kotiranta H."/>
            <person name="LaButti K.M."/>
            <person name="Lechner B.E."/>
            <person name="Liimatainen K."/>
            <person name="Lipzen A."/>
            <person name="Lukacs Z."/>
            <person name="Mihaltcheva S."/>
            <person name="Morgado L.N."/>
            <person name="Niskanen T."/>
            <person name="Noordeloos M.E."/>
            <person name="Ohm R.A."/>
            <person name="Ortiz-Santana B."/>
            <person name="Ovrebo C."/>
            <person name="Racz N."/>
            <person name="Riley R."/>
            <person name="Savchenko A."/>
            <person name="Shiryaev A."/>
            <person name="Soop K."/>
            <person name="Spirin V."/>
            <person name="Szebenyi C."/>
            <person name="Tomsovsky M."/>
            <person name="Tulloss R.E."/>
            <person name="Uehling J."/>
            <person name="Grigoriev I.V."/>
            <person name="Vagvolgyi C."/>
            <person name="Papp T."/>
            <person name="Martin F.M."/>
            <person name="Miettinen O."/>
            <person name="Hibbett D.S."/>
            <person name="Nagy L.G."/>
        </authorList>
    </citation>
    <scope>NUCLEOTIDE SEQUENCE [LARGE SCALE GENOMIC DNA]</scope>
    <source>
        <strain evidence="3 4">CBS 121175</strain>
    </source>
</reference>
<evidence type="ECO:0000313" key="4">
    <source>
        <dbReference type="Proteomes" id="UP000307440"/>
    </source>
</evidence>
<feature type="compositionally biased region" description="Polar residues" evidence="1">
    <location>
        <begin position="231"/>
        <end position="261"/>
    </location>
</feature>
<proteinExistence type="predicted"/>
<organism evidence="3 4">
    <name type="scientific">Coprinopsis marcescibilis</name>
    <name type="common">Agaric fungus</name>
    <name type="synonym">Psathyrella marcescibilis</name>
    <dbReference type="NCBI Taxonomy" id="230819"/>
    <lineage>
        <taxon>Eukaryota</taxon>
        <taxon>Fungi</taxon>
        <taxon>Dikarya</taxon>
        <taxon>Basidiomycota</taxon>
        <taxon>Agaricomycotina</taxon>
        <taxon>Agaricomycetes</taxon>
        <taxon>Agaricomycetidae</taxon>
        <taxon>Agaricales</taxon>
        <taxon>Agaricineae</taxon>
        <taxon>Psathyrellaceae</taxon>
        <taxon>Coprinopsis</taxon>
    </lineage>
</organism>
<feature type="domain" description="DUF6697" evidence="2">
    <location>
        <begin position="321"/>
        <end position="524"/>
    </location>
</feature>
<feature type="compositionally biased region" description="Polar residues" evidence="1">
    <location>
        <begin position="167"/>
        <end position="179"/>
    </location>
</feature>
<dbReference type="Gene3D" id="1.20.5.170">
    <property type="match status" value="1"/>
</dbReference>
<evidence type="ECO:0000259" key="2">
    <source>
        <dbReference type="Pfam" id="PF20411"/>
    </source>
</evidence>
<evidence type="ECO:0000256" key="1">
    <source>
        <dbReference type="SAM" id="MobiDB-lite"/>
    </source>
</evidence>
<dbReference type="Proteomes" id="UP000307440">
    <property type="component" value="Unassembled WGS sequence"/>
</dbReference>
<name>A0A5C3KRD7_COPMA</name>
<evidence type="ECO:0000313" key="3">
    <source>
        <dbReference type="EMBL" id="TFK23032.1"/>
    </source>
</evidence>